<comment type="caution">
    <text evidence="2">The sequence shown here is derived from an EMBL/GenBank/DDBJ whole genome shotgun (WGS) entry which is preliminary data.</text>
</comment>
<proteinExistence type="predicted"/>
<evidence type="ECO:0000313" key="2">
    <source>
        <dbReference type="EMBL" id="KGA14860.1"/>
    </source>
</evidence>
<keyword evidence="1" id="KW-0812">Transmembrane</keyword>
<organism evidence="2">
    <name type="scientific">freshwater metagenome</name>
    <dbReference type="NCBI Taxonomy" id="449393"/>
    <lineage>
        <taxon>unclassified sequences</taxon>
        <taxon>metagenomes</taxon>
        <taxon>ecological metagenomes</taxon>
    </lineage>
</organism>
<keyword evidence="1" id="KW-1133">Transmembrane helix</keyword>
<gene>
    <name evidence="2" type="ORF">GM51_16225</name>
</gene>
<accession>A0A094PSW9</accession>
<dbReference type="AlphaFoldDB" id="A0A094PSW9"/>
<sequence length="222" mass="25171">MIQTLSAKGYESRIRALFWETVSIGKPLPFTLSCASRYEELGLGWYLSHGIDDAVVVERDGNVIGYGLFCADAKSFKKYQNRKLILLALGVLFALITFRTNVESRRFYWFRICDSFAIFRSRNTLPNDVHAHAHLNVNSANHDAFAARMLRGHSDAMCRRHGLNAYFGEMNAIGGKRLLSLRRVGGDVVNESRNFTFSWLAGTQVRRLTLVRTVDSQREMAA</sequence>
<protein>
    <recommendedName>
        <fullName evidence="3">N-acetyltransferase domain-containing protein</fullName>
    </recommendedName>
</protein>
<feature type="transmembrane region" description="Helical" evidence="1">
    <location>
        <begin position="84"/>
        <end position="102"/>
    </location>
</feature>
<name>A0A094PSW9_9ZZZZ</name>
<evidence type="ECO:0000256" key="1">
    <source>
        <dbReference type="SAM" id="Phobius"/>
    </source>
</evidence>
<keyword evidence="1" id="KW-0472">Membrane</keyword>
<dbReference type="EMBL" id="JNSL01000133">
    <property type="protein sequence ID" value="KGA14860.1"/>
    <property type="molecule type" value="Genomic_DNA"/>
</dbReference>
<evidence type="ECO:0008006" key="3">
    <source>
        <dbReference type="Google" id="ProtNLM"/>
    </source>
</evidence>
<reference evidence="2" key="1">
    <citation type="submission" date="2014-06" db="EMBL/GenBank/DDBJ databases">
        <title>Key roles for freshwater Actinobacteria revealed by deep metagenomic sequencing.</title>
        <authorList>
            <person name="Ghai R."/>
            <person name="Mizuno C.M."/>
            <person name="Picazo A."/>
            <person name="Camacho A."/>
            <person name="Rodriguez-Valera F."/>
        </authorList>
    </citation>
    <scope>NUCLEOTIDE SEQUENCE</scope>
</reference>